<sequence length="222" mass="25193">MVEEGSNYNKTESEPQSVASILETEEPEKPVSQEEEAKEQVTSLVVQSCSSCFLYGEIAIMTRKAHLLGSHMHECRVCIFYASHVNSNFKYMVCPADVADSSDRKDTGDSINNRDAELARVVAEKRAYKRLSTVGLWEDTKKASVEAQLKKIEENLEKRKAEYVERMKNKVADIHRSGQEKRAIVEAQKKEDILEVEETAAKFRSRGNTPRSFFTCFSGKAW</sequence>
<keyword evidence="6" id="KW-1185">Reference proteome</keyword>
<evidence type="ECO:0000256" key="1">
    <source>
        <dbReference type="ARBA" id="ARBA00005711"/>
    </source>
</evidence>
<accession>A0AAN9ECF8</accession>
<feature type="compositionally biased region" description="Polar residues" evidence="3">
    <location>
        <begin position="1"/>
        <end position="19"/>
    </location>
</feature>
<comment type="caution">
    <text evidence="5">The sequence shown here is derived from an EMBL/GenBank/DDBJ whole genome shotgun (WGS) entry which is preliminary data.</text>
</comment>
<dbReference type="EMBL" id="JAYWIO010000007">
    <property type="protein sequence ID" value="KAK7253032.1"/>
    <property type="molecule type" value="Genomic_DNA"/>
</dbReference>
<name>A0AAN9ECF8_CROPI</name>
<evidence type="ECO:0000256" key="3">
    <source>
        <dbReference type="SAM" id="MobiDB-lite"/>
    </source>
</evidence>
<dbReference type="PANTHER" id="PTHR31775">
    <property type="entry name" value="OS02G0117200 PROTEIN"/>
    <property type="match status" value="1"/>
</dbReference>
<keyword evidence="2" id="KW-0175">Coiled coil</keyword>
<organism evidence="5 6">
    <name type="scientific">Crotalaria pallida</name>
    <name type="common">Smooth rattlebox</name>
    <name type="synonym">Crotalaria striata</name>
    <dbReference type="NCBI Taxonomy" id="3830"/>
    <lineage>
        <taxon>Eukaryota</taxon>
        <taxon>Viridiplantae</taxon>
        <taxon>Streptophyta</taxon>
        <taxon>Embryophyta</taxon>
        <taxon>Tracheophyta</taxon>
        <taxon>Spermatophyta</taxon>
        <taxon>Magnoliopsida</taxon>
        <taxon>eudicotyledons</taxon>
        <taxon>Gunneridae</taxon>
        <taxon>Pentapetalae</taxon>
        <taxon>rosids</taxon>
        <taxon>fabids</taxon>
        <taxon>Fabales</taxon>
        <taxon>Fabaceae</taxon>
        <taxon>Papilionoideae</taxon>
        <taxon>50 kb inversion clade</taxon>
        <taxon>genistoids sensu lato</taxon>
        <taxon>core genistoids</taxon>
        <taxon>Crotalarieae</taxon>
        <taxon>Crotalaria</taxon>
    </lineage>
</organism>
<evidence type="ECO:0000259" key="4">
    <source>
        <dbReference type="Pfam" id="PF03763"/>
    </source>
</evidence>
<proteinExistence type="inferred from homology"/>
<evidence type="ECO:0000256" key="2">
    <source>
        <dbReference type="SAM" id="Coils"/>
    </source>
</evidence>
<feature type="domain" description="Remorin C-terminal" evidence="4">
    <location>
        <begin position="123"/>
        <end position="211"/>
    </location>
</feature>
<feature type="coiled-coil region" evidence="2">
    <location>
        <begin position="142"/>
        <end position="173"/>
    </location>
</feature>
<dbReference type="AlphaFoldDB" id="A0AAN9ECF8"/>
<feature type="region of interest" description="Disordered" evidence="3">
    <location>
        <begin position="1"/>
        <end position="36"/>
    </location>
</feature>
<reference evidence="5 6" key="1">
    <citation type="submission" date="2024-01" db="EMBL/GenBank/DDBJ databases">
        <title>The genomes of 5 underutilized Papilionoideae crops provide insights into root nodulation and disease resistanc.</title>
        <authorList>
            <person name="Yuan L."/>
        </authorList>
    </citation>
    <scope>NUCLEOTIDE SEQUENCE [LARGE SCALE GENOMIC DNA]</scope>
    <source>
        <strain evidence="5">ZHUSHIDOU_FW_LH</strain>
        <tissue evidence="5">Leaf</tissue>
    </source>
</reference>
<dbReference type="Pfam" id="PF03763">
    <property type="entry name" value="Remorin_C"/>
    <property type="match status" value="1"/>
</dbReference>
<dbReference type="PANTHER" id="PTHR31775:SF29">
    <property type="entry name" value="REMORIN C-TERMINAL DOMAIN-CONTAINING PROTEIN"/>
    <property type="match status" value="1"/>
</dbReference>
<evidence type="ECO:0000313" key="6">
    <source>
        <dbReference type="Proteomes" id="UP001372338"/>
    </source>
</evidence>
<dbReference type="Proteomes" id="UP001372338">
    <property type="component" value="Unassembled WGS sequence"/>
</dbReference>
<evidence type="ECO:0000313" key="5">
    <source>
        <dbReference type="EMBL" id="KAK7253032.1"/>
    </source>
</evidence>
<comment type="similarity">
    <text evidence="1">Belongs to the remorin family.</text>
</comment>
<protein>
    <recommendedName>
        <fullName evidence="4">Remorin C-terminal domain-containing protein</fullName>
    </recommendedName>
</protein>
<dbReference type="InterPro" id="IPR005516">
    <property type="entry name" value="Remorin_C"/>
</dbReference>
<gene>
    <name evidence="5" type="ORF">RIF29_37420</name>
</gene>